<evidence type="ECO:0000313" key="3">
    <source>
        <dbReference type="EMBL" id="CEA16223.1"/>
    </source>
</evidence>
<dbReference type="KEGG" id="pbt:ING2E5B_1475"/>
<evidence type="ECO:0000256" key="1">
    <source>
        <dbReference type="ARBA" id="ARBA00006817"/>
    </source>
</evidence>
<dbReference type="SUPFAM" id="SSF55961">
    <property type="entry name" value="Bet v1-like"/>
    <property type="match status" value="1"/>
</dbReference>
<sequence>MYKKEITIKRSAEKVWEALTHPEKMKKWYFNISNFEAKEGEIFDFVVSITDEVGVHDFRHLFKIVEVIPNKKLKHTWEYPGYSPGISTLTWELTPEGESTKVLLKHEGLENITDEDSRYFSKASFTAGWNDILKEMKENLEKE</sequence>
<keyword evidence="4" id="KW-1185">Reference proteome</keyword>
<reference evidence="3 4" key="1">
    <citation type="submission" date="2014-08" db="EMBL/GenBank/DDBJ databases">
        <authorList>
            <person name="Wibberg D."/>
        </authorList>
    </citation>
    <scope>NUCLEOTIDE SEQUENCE [LARGE SCALE GENOMIC DNA]</scope>
    <source>
        <strain evidence="4">ING2-E5B</strain>
    </source>
</reference>
<dbReference type="OrthoDB" id="2355173at2"/>
<evidence type="ECO:0000313" key="4">
    <source>
        <dbReference type="Proteomes" id="UP000032417"/>
    </source>
</evidence>
<dbReference type="InterPro" id="IPR013538">
    <property type="entry name" value="ASHA1/2-like_C"/>
</dbReference>
<dbReference type="EMBL" id="LN515532">
    <property type="protein sequence ID" value="CEA16223.1"/>
    <property type="molecule type" value="Genomic_DNA"/>
</dbReference>
<dbReference type="Pfam" id="PF08327">
    <property type="entry name" value="AHSA1"/>
    <property type="match status" value="1"/>
</dbReference>
<dbReference type="InterPro" id="IPR023393">
    <property type="entry name" value="START-like_dom_sf"/>
</dbReference>
<gene>
    <name evidence="3" type="ORF">ING2E5B_1475</name>
</gene>
<dbReference type="AlphaFoldDB" id="A0A098C1C7"/>
<protein>
    <recommendedName>
        <fullName evidence="2">Activator of Hsp90 ATPase homologue 1/2-like C-terminal domain-containing protein</fullName>
    </recommendedName>
</protein>
<feature type="domain" description="Activator of Hsp90 ATPase homologue 1/2-like C-terminal" evidence="2">
    <location>
        <begin position="11"/>
        <end position="141"/>
    </location>
</feature>
<dbReference type="STRING" id="1562970.ING2E5B_1475"/>
<dbReference type="Proteomes" id="UP000032417">
    <property type="component" value="Chromosome 1"/>
</dbReference>
<name>A0A098C1C7_9BACT</name>
<comment type="similarity">
    <text evidence="1">Belongs to the AHA1 family.</text>
</comment>
<dbReference type="HOGENOM" id="CLU_108923_9_0_10"/>
<dbReference type="CDD" id="cd07814">
    <property type="entry name" value="SRPBCC_CalC_Aha1-like"/>
    <property type="match status" value="1"/>
</dbReference>
<organism evidence="3 4">
    <name type="scientific">Fermentimonas caenicola</name>
    <dbReference type="NCBI Taxonomy" id="1562970"/>
    <lineage>
        <taxon>Bacteria</taxon>
        <taxon>Pseudomonadati</taxon>
        <taxon>Bacteroidota</taxon>
        <taxon>Bacteroidia</taxon>
        <taxon>Bacteroidales</taxon>
        <taxon>Dysgonomonadaceae</taxon>
        <taxon>Fermentimonas</taxon>
    </lineage>
</organism>
<proteinExistence type="inferred from homology"/>
<evidence type="ECO:0000259" key="2">
    <source>
        <dbReference type="Pfam" id="PF08327"/>
    </source>
</evidence>
<dbReference type="Gene3D" id="3.30.530.20">
    <property type="match status" value="1"/>
</dbReference>
<accession>A0A098C1C7</accession>